<dbReference type="InterPro" id="IPR010982">
    <property type="entry name" value="Lambda_DNA-bd_dom_sf"/>
</dbReference>
<accession>A0ABW2SIE2</accession>
<evidence type="ECO:0000313" key="4">
    <source>
        <dbReference type="Proteomes" id="UP001596527"/>
    </source>
</evidence>
<dbReference type="Proteomes" id="UP001596527">
    <property type="component" value="Unassembled WGS sequence"/>
</dbReference>
<organism evidence="3 4">
    <name type="scientific">Schaalia naturae</name>
    <dbReference type="NCBI Taxonomy" id="635203"/>
    <lineage>
        <taxon>Bacteria</taxon>
        <taxon>Bacillati</taxon>
        <taxon>Actinomycetota</taxon>
        <taxon>Actinomycetes</taxon>
        <taxon>Actinomycetales</taxon>
        <taxon>Actinomycetaceae</taxon>
        <taxon>Schaalia</taxon>
    </lineage>
</organism>
<keyword evidence="4" id="KW-1185">Reference proteome</keyword>
<dbReference type="PANTHER" id="PTHR43236:SF1">
    <property type="entry name" value="BLL7220 PROTEIN"/>
    <property type="match status" value="1"/>
</dbReference>
<feature type="domain" description="HTH cro/C1-type" evidence="2">
    <location>
        <begin position="13"/>
        <end position="67"/>
    </location>
</feature>
<dbReference type="EMBL" id="JBHTEF010000001">
    <property type="protein sequence ID" value="MFC7579886.1"/>
    <property type="molecule type" value="Genomic_DNA"/>
</dbReference>
<dbReference type="Pfam" id="PF06114">
    <property type="entry name" value="Peptidase_M78"/>
    <property type="match status" value="1"/>
</dbReference>
<name>A0ABW2SIE2_9ACTO</name>
<protein>
    <submittedName>
        <fullName evidence="3">Helix-turn-helix domain-containing protein</fullName>
    </submittedName>
</protein>
<gene>
    <name evidence="3" type="ORF">ACFQWG_01420</name>
</gene>
<dbReference type="RefSeq" id="WP_380971445.1">
    <property type="nucleotide sequence ID" value="NZ_JBHTEF010000001.1"/>
</dbReference>
<dbReference type="CDD" id="cd00093">
    <property type="entry name" value="HTH_XRE"/>
    <property type="match status" value="1"/>
</dbReference>
<proteinExistence type="inferred from homology"/>
<dbReference type="InterPro" id="IPR010359">
    <property type="entry name" value="IrrE_HExxH"/>
</dbReference>
<dbReference type="PANTHER" id="PTHR43236">
    <property type="entry name" value="ANTITOXIN HIGA1"/>
    <property type="match status" value="1"/>
</dbReference>
<evidence type="ECO:0000313" key="3">
    <source>
        <dbReference type="EMBL" id="MFC7579886.1"/>
    </source>
</evidence>
<dbReference type="InterPro" id="IPR001387">
    <property type="entry name" value="Cro/C1-type_HTH"/>
</dbReference>
<evidence type="ECO:0000256" key="1">
    <source>
        <dbReference type="ARBA" id="ARBA00007227"/>
    </source>
</evidence>
<evidence type="ECO:0000259" key="2">
    <source>
        <dbReference type="PROSITE" id="PS50943"/>
    </source>
</evidence>
<sequence>MVDVTVEQLGARVRESRLRKGVTQEDLAERVSLERTVINKIEAGTRKIQALELSDIADALGVSMSSFFNDPSPAIVAHRSSQGIDTVDSQVDSVLESLVADVEFVQSLGELLGPQPQSSLDVPDNVDQAEDMATDIRRVLGLDASAPLTSITRRFANLGLFVFTKDLGSDTADAGTVLLQAGGVSLINSSGKVGRRRLAAAHELAHFLTADDYTVDWRIDARSGGPSIESRFDRFARALLLPSRAVVEQWNVDLVRFDVRTAAVLLASRYQVDMATLARRLTELDAASPSHAHQIREVRTTRGDMVEHDLHPTDELAGDSQPLAFQKAVLNLVRAERISNARALDLLWNQLSEEDLPKPRTRDANEIWKFAS</sequence>
<reference evidence="4" key="1">
    <citation type="journal article" date="2019" name="Int. J. Syst. Evol. Microbiol.">
        <title>The Global Catalogue of Microorganisms (GCM) 10K type strain sequencing project: providing services to taxonomists for standard genome sequencing and annotation.</title>
        <authorList>
            <consortium name="The Broad Institute Genomics Platform"/>
            <consortium name="The Broad Institute Genome Sequencing Center for Infectious Disease"/>
            <person name="Wu L."/>
            <person name="Ma J."/>
        </authorList>
    </citation>
    <scope>NUCLEOTIDE SEQUENCE [LARGE SCALE GENOMIC DNA]</scope>
    <source>
        <strain evidence="4">CCUG 56698</strain>
    </source>
</reference>
<dbReference type="SUPFAM" id="SSF47413">
    <property type="entry name" value="lambda repressor-like DNA-binding domains"/>
    <property type="match status" value="1"/>
</dbReference>
<dbReference type="SMART" id="SM00530">
    <property type="entry name" value="HTH_XRE"/>
    <property type="match status" value="1"/>
</dbReference>
<dbReference type="Pfam" id="PF01381">
    <property type="entry name" value="HTH_3"/>
    <property type="match status" value="1"/>
</dbReference>
<dbReference type="Gene3D" id="1.10.260.40">
    <property type="entry name" value="lambda repressor-like DNA-binding domains"/>
    <property type="match status" value="1"/>
</dbReference>
<dbReference type="InterPro" id="IPR052345">
    <property type="entry name" value="Rad_response_metalloprotease"/>
</dbReference>
<comment type="caution">
    <text evidence="3">The sequence shown here is derived from an EMBL/GenBank/DDBJ whole genome shotgun (WGS) entry which is preliminary data.</text>
</comment>
<comment type="similarity">
    <text evidence="1">Belongs to the short-chain fatty acyl-CoA assimilation regulator (ScfR) family.</text>
</comment>
<dbReference type="PROSITE" id="PS50943">
    <property type="entry name" value="HTH_CROC1"/>
    <property type="match status" value="1"/>
</dbReference>